<dbReference type="InterPro" id="IPR046960">
    <property type="entry name" value="PPR_At4g14850-like_plant"/>
</dbReference>
<dbReference type="PANTHER" id="PTHR47926:SF414">
    <property type="entry name" value="PENTATRICOPEPTIDE REPEAT-CONTAINING PROTEIN DOT4, CHLOROPLASTIC-LIKE"/>
    <property type="match status" value="1"/>
</dbReference>
<proteinExistence type="predicted"/>
<organism evidence="1 2">
    <name type="scientific">Forsythia ovata</name>
    <dbReference type="NCBI Taxonomy" id="205694"/>
    <lineage>
        <taxon>Eukaryota</taxon>
        <taxon>Viridiplantae</taxon>
        <taxon>Streptophyta</taxon>
        <taxon>Embryophyta</taxon>
        <taxon>Tracheophyta</taxon>
        <taxon>Spermatophyta</taxon>
        <taxon>Magnoliopsida</taxon>
        <taxon>eudicotyledons</taxon>
        <taxon>Gunneridae</taxon>
        <taxon>Pentapetalae</taxon>
        <taxon>asterids</taxon>
        <taxon>lamiids</taxon>
        <taxon>Lamiales</taxon>
        <taxon>Oleaceae</taxon>
        <taxon>Forsythieae</taxon>
        <taxon>Forsythia</taxon>
    </lineage>
</organism>
<dbReference type="PANTHER" id="PTHR47926">
    <property type="entry name" value="PENTATRICOPEPTIDE REPEAT-CONTAINING PROTEIN"/>
    <property type="match status" value="1"/>
</dbReference>
<dbReference type="Gene3D" id="1.25.40.10">
    <property type="entry name" value="Tetratricopeptide repeat domain"/>
    <property type="match status" value="1"/>
</dbReference>
<accession>A0ABD1T639</accession>
<gene>
    <name evidence="1" type="ORF">Fot_31845</name>
</gene>
<protein>
    <submittedName>
        <fullName evidence="1">Pentatricopeptide repeat-containing protein</fullName>
    </submittedName>
</protein>
<dbReference type="Proteomes" id="UP001604277">
    <property type="component" value="Unassembled WGS sequence"/>
</dbReference>
<comment type="caution">
    <text evidence="1">The sequence shown here is derived from an EMBL/GenBank/DDBJ whole genome shotgun (WGS) entry which is preliminary data.</text>
</comment>
<evidence type="ECO:0000313" key="1">
    <source>
        <dbReference type="EMBL" id="KAL2508198.1"/>
    </source>
</evidence>
<dbReference type="AlphaFoldDB" id="A0ABD1T639"/>
<evidence type="ECO:0000313" key="2">
    <source>
        <dbReference type="Proteomes" id="UP001604277"/>
    </source>
</evidence>
<dbReference type="InterPro" id="IPR011990">
    <property type="entry name" value="TPR-like_helical_dom_sf"/>
</dbReference>
<keyword evidence="2" id="KW-1185">Reference proteome</keyword>
<name>A0ABD1T639_9LAMI</name>
<dbReference type="EMBL" id="JBFOLJ010000009">
    <property type="protein sequence ID" value="KAL2508198.1"/>
    <property type="molecule type" value="Genomic_DNA"/>
</dbReference>
<reference evidence="2" key="1">
    <citation type="submission" date="2024-07" db="EMBL/GenBank/DDBJ databases">
        <title>Two chromosome-level genome assemblies of Korean endemic species Abeliophyllum distichum and Forsythia ovata (Oleaceae).</title>
        <authorList>
            <person name="Jang H."/>
        </authorList>
    </citation>
    <scope>NUCLEOTIDE SEQUENCE [LARGE SCALE GENOMIC DNA]</scope>
</reference>
<sequence>MGYIAYVSMVPALLQVYANFGSVGSARMLFDQLHQKDVVAWSVIIAAYAQRQPGDAFDTLKQMHLADQKPNEAIYVGLLRSCSLMAEQEIGESIHANVTKAGYLSNTFLTSALIDMYCEFGRVRQENAIDENHLKDFICCYVGVQLSMATGLMAVEMSHYGLEYEGWNWFNAMEEIYGISPKLAHYACIVDMLSRQGNT</sequence>